<dbReference type="InterPro" id="IPR026448">
    <property type="entry name" value="Methyltr_grasp"/>
</dbReference>
<dbReference type="Proteomes" id="UP000194360">
    <property type="component" value="Unassembled WGS sequence"/>
</dbReference>
<evidence type="ECO:0000256" key="7">
    <source>
        <dbReference type="ARBA" id="ARBA00022679"/>
    </source>
</evidence>
<evidence type="ECO:0000256" key="11">
    <source>
        <dbReference type="ARBA" id="ARBA00031350"/>
    </source>
</evidence>
<evidence type="ECO:0000256" key="2">
    <source>
        <dbReference type="ARBA" id="ARBA00005369"/>
    </source>
</evidence>
<comment type="similarity">
    <text evidence="2">Belongs to the methyltransferase superfamily. L-isoaspartyl/D-aspartyl protein methyltransferase family.</text>
</comment>
<evidence type="ECO:0000313" key="13">
    <source>
        <dbReference type="EMBL" id="OSY42711.1"/>
    </source>
</evidence>
<gene>
    <name evidence="13" type="primary">pcm_1</name>
    <name evidence="13" type="ORF">BG845_00952</name>
</gene>
<dbReference type="PANTHER" id="PTHR11579:SF0">
    <property type="entry name" value="PROTEIN-L-ISOASPARTATE(D-ASPARTATE) O-METHYLTRANSFERASE"/>
    <property type="match status" value="1"/>
</dbReference>
<proteinExistence type="inferred from homology"/>
<evidence type="ECO:0000256" key="6">
    <source>
        <dbReference type="ARBA" id="ARBA00022603"/>
    </source>
</evidence>
<dbReference type="RefSeq" id="WP_197719976.1">
    <property type="nucleotide sequence ID" value="NZ_AP018920.1"/>
</dbReference>
<evidence type="ECO:0000256" key="12">
    <source>
        <dbReference type="SAM" id="MobiDB-lite"/>
    </source>
</evidence>
<comment type="caution">
    <text evidence="13">The sequence shown here is derived from an EMBL/GenBank/DDBJ whole genome shotgun (WGS) entry which is preliminary data.</text>
</comment>
<dbReference type="GO" id="GO:0005737">
    <property type="term" value="C:cytoplasm"/>
    <property type="evidence" value="ECO:0007669"/>
    <property type="project" value="UniProtKB-SubCell"/>
</dbReference>
<protein>
    <recommendedName>
        <fullName evidence="4">Protein-L-isoaspartate O-methyltransferase</fullName>
        <ecNumber evidence="3">2.1.1.77</ecNumber>
    </recommendedName>
    <alternativeName>
        <fullName evidence="11">L-isoaspartyl protein carboxyl methyltransferase</fullName>
    </alternativeName>
    <alternativeName>
        <fullName evidence="9">Protein L-isoaspartyl methyltransferase</fullName>
    </alternativeName>
    <alternativeName>
        <fullName evidence="10">Protein-beta-aspartate methyltransferase</fullName>
    </alternativeName>
</protein>
<dbReference type="STRING" id="2074.BG845_00952"/>
<reference evidence="13 14" key="1">
    <citation type="submission" date="2016-09" db="EMBL/GenBank/DDBJ databases">
        <title>Pseudonocardia autotrophica DSM535, a candidate organism with high potential of specific P450 cytochromes.</title>
        <authorList>
            <person name="Grumaz C."/>
            <person name="Vainshtein Y."/>
            <person name="Kirstahler P."/>
            <person name="Sohn K."/>
        </authorList>
    </citation>
    <scope>NUCLEOTIDE SEQUENCE [LARGE SCALE GENOMIC DNA]</scope>
    <source>
        <strain evidence="13 14">DSM 535</strain>
    </source>
</reference>
<dbReference type="InterPro" id="IPR029063">
    <property type="entry name" value="SAM-dependent_MTases_sf"/>
</dbReference>
<dbReference type="GO" id="GO:0004719">
    <property type="term" value="F:protein-L-isoaspartate (D-aspartate) O-methyltransferase activity"/>
    <property type="evidence" value="ECO:0007669"/>
    <property type="project" value="UniProtKB-EC"/>
</dbReference>
<keyword evidence="7 13" id="KW-0808">Transferase</keyword>
<dbReference type="AlphaFoldDB" id="A0A1Y2N6B6"/>
<evidence type="ECO:0000256" key="5">
    <source>
        <dbReference type="ARBA" id="ARBA00022490"/>
    </source>
</evidence>
<dbReference type="NCBIfam" id="TIGR04188">
    <property type="entry name" value="methyltr_grsp"/>
    <property type="match status" value="1"/>
</dbReference>
<name>A0A1Y2N6B6_PSEAH</name>
<dbReference type="SUPFAM" id="SSF53335">
    <property type="entry name" value="S-adenosyl-L-methionine-dependent methyltransferases"/>
    <property type="match status" value="1"/>
</dbReference>
<dbReference type="GO" id="GO:0032259">
    <property type="term" value="P:methylation"/>
    <property type="evidence" value="ECO:0007669"/>
    <property type="project" value="UniProtKB-KW"/>
</dbReference>
<sequence>MRSEPMGPDPTHARRRDLAGTLADGGWLRSPEWRVAFETVPRHLYVPRAFGFTSDRSAHQAIGSDDPRWLDLVYDDQAITTQLDADDTRWDHARDHGPVLGTVTSSSSQPSLMAGMLESLDIADGHQVLELGTGTGYNTALLCHRLGADLVTSVEYDPVVAEYARHVLYEQGLRPSLAVGDGAAGVPERAPFDRVIATYGTTAVPPAWVAQTRPGGIIVASLNDGLGAGIMVRLVVDDHGAAHGHLTPDDAHFMPTRTEVPTRIDELLRAAATGPDGRTRTARLPAIVPDRAPGWAVLAALRYPGIARVTLHRDDGTVQWLVHPDGSWAYRDPATDQVEQAGPRQLWDLIEDAHDQWLALGAPDRTRFGITVVPGGRRVWLDDPDGPRTWPTDADASDGWCP</sequence>
<organism evidence="13 14">
    <name type="scientific">Pseudonocardia autotrophica</name>
    <name type="common">Amycolata autotrophica</name>
    <name type="synonym">Nocardia autotrophica</name>
    <dbReference type="NCBI Taxonomy" id="2074"/>
    <lineage>
        <taxon>Bacteria</taxon>
        <taxon>Bacillati</taxon>
        <taxon>Actinomycetota</taxon>
        <taxon>Actinomycetes</taxon>
        <taxon>Pseudonocardiales</taxon>
        <taxon>Pseudonocardiaceae</taxon>
        <taxon>Pseudonocardia</taxon>
    </lineage>
</organism>
<dbReference type="Pfam" id="PF01135">
    <property type="entry name" value="PCMT"/>
    <property type="match status" value="1"/>
</dbReference>
<keyword evidence="14" id="KW-1185">Reference proteome</keyword>
<evidence type="ECO:0000256" key="4">
    <source>
        <dbReference type="ARBA" id="ARBA00013346"/>
    </source>
</evidence>
<evidence type="ECO:0000256" key="9">
    <source>
        <dbReference type="ARBA" id="ARBA00030757"/>
    </source>
</evidence>
<evidence type="ECO:0000256" key="3">
    <source>
        <dbReference type="ARBA" id="ARBA00011890"/>
    </source>
</evidence>
<evidence type="ECO:0000256" key="8">
    <source>
        <dbReference type="ARBA" id="ARBA00022691"/>
    </source>
</evidence>
<keyword evidence="8" id="KW-0949">S-adenosyl-L-methionine</keyword>
<dbReference type="CDD" id="cd02440">
    <property type="entry name" value="AdoMet_MTases"/>
    <property type="match status" value="1"/>
</dbReference>
<keyword evidence="5" id="KW-0963">Cytoplasm</keyword>
<dbReference type="PANTHER" id="PTHR11579">
    <property type="entry name" value="PROTEIN-L-ISOASPARTATE O-METHYLTRANSFERASE"/>
    <property type="match status" value="1"/>
</dbReference>
<dbReference type="Gene3D" id="3.40.50.150">
    <property type="entry name" value="Vaccinia Virus protein VP39"/>
    <property type="match status" value="1"/>
</dbReference>
<comment type="subcellular location">
    <subcellularLocation>
        <location evidence="1">Cytoplasm</location>
    </subcellularLocation>
</comment>
<dbReference type="EC" id="2.1.1.77" evidence="3"/>
<evidence type="ECO:0000256" key="10">
    <source>
        <dbReference type="ARBA" id="ARBA00031323"/>
    </source>
</evidence>
<evidence type="ECO:0000256" key="1">
    <source>
        <dbReference type="ARBA" id="ARBA00004496"/>
    </source>
</evidence>
<dbReference type="EMBL" id="MIGB01000004">
    <property type="protein sequence ID" value="OSY42711.1"/>
    <property type="molecule type" value="Genomic_DNA"/>
</dbReference>
<feature type="region of interest" description="Disordered" evidence="12">
    <location>
        <begin position="383"/>
        <end position="402"/>
    </location>
</feature>
<evidence type="ECO:0000313" key="14">
    <source>
        <dbReference type="Proteomes" id="UP000194360"/>
    </source>
</evidence>
<dbReference type="InterPro" id="IPR000682">
    <property type="entry name" value="PCMT"/>
</dbReference>
<keyword evidence="6 13" id="KW-0489">Methyltransferase</keyword>
<accession>A0A1Y2N6B6</accession>